<sequence length="86" mass="9718">MNNFIKWQDRLEDEAETYKQELVNEALTCGTYDKGIKFLKGLKQGLPTAYSGTPEQVISNLLDSVIEDAIRDVRDKALKAKVVNND</sequence>
<evidence type="ECO:0000313" key="2">
    <source>
        <dbReference type="Proteomes" id="UP000288291"/>
    </source>
</evidence>
<keyword evidence="2" id="KW-1185">Reference proteome</keyword>
<comment type="caution">
    <text evidence="1">The sequence shown here is derived from an EMBL/GenBank/DDBJ whole genome shotgun (WGS) entry which is preliminary data.</text>
</comment>
<dbReference type="Proteomes" id="UP000288291">
    <property type="component" value="Unassembled WGS sequence"/>
</dbReference>
<accession>A0A437SS69</accession>
<reference evidence="1 2" key="1">
    <citation type="submission" date="2018-12" db="EMBL/GenBank/DDBJ databases">
        <authorList>
            <person name="Meng J."/>
        </authorList>
    </citation>
    <scope>NUCLEOTIDE SEQUENCE [LARGE SCALE GENOMIC DNA]</scope>
    <source>
        <strain evidence="1 2">HT111-2</strain>
    </source>
</reference>
<protein>
    <submittedName>
        <fullName evidence="1">Uncharacterized protein</fullName>
    </submittedName>
</protein>
<name>A0A437SS69_9LACO</name>
<gene>
    <name evidence="1" type="ORF">EJK17_11220</name>
</gene>
<organism evidence="1 2">
    <name type="scientific">Lactobacillus xujianguonis</name>
    <dbReference type="NCBI Taxonomy" id="2495899"/>
    <lineage>
        <taxon>Bacteria</taxon>
        <taxon>Bacillati</taxon>
        <taxon>Bacillota</taxon>
        <taxon>Bacilli</taxon>
        <taxon>Lactobacillales</taxon>
        <taxon>Lactobacillaceae</taxon>
        <taxon>Lactobacillus</taxon>
    </lineage>
</organism>
<dbReference type="RefSeq" id="WP_103662700.1">
    <property type="nucleotide sequence ID" value="NZ_ML136943.1"/>
</dbReference>
<dbReference type="EMBL" id="RXIA01000076">
    <property type="protein sequence ID" value="RVU69789.1"/>
    <property type="molecule type" value="Genomic_DNA"/>
</dbReference>
<proteinExistence type="predicted"/>
<dbReference type="AlphaFoldDB" id="A0A437SS69"/>
<evidence type="ECO:0000313" key="1">
    <source>
        <dbReference type="EMBL" id="RVU69789.1"/>
    </source>
</evidence>